<evidence type="ECO:0000256" key="1">
    <source>
        <dbReference type="SAM" id="MobiDB-lite"/>
    </source>
</evidence>
<name>A1VLY9_POLNA</name>
<feature type="chain" id="PRO_5002639998" evidence="2">
    <location>
        <begin position="34"/>
        <end position="150"/>
    </location>
</feature>
<dbReference type="Pfam" id="PF12778">
    <property type="entry name" value="PXPV"/>
    <property type="match status" value="2"/>
</dbReference>
<feature type="compositionally biased region" description="Basic and acidic residues" evidence="1">
    <location>
        <begin position="137"/>
        <end position="150"/>
    </location>
</feature>
<dbReference type="RefSeq" id="WP_011800758.1">
    <property type="nucleotide sequence ID" value="NC_008781.1"/>
</dbReference>
<evidence type="ECO:0000313" key="3">
    <source>
        <dbReference type="EMBL" id="ABM36667.1"/>
    </source>
</evidence>
<dbReference type="HOGENOM" id="CLU_129162_1_0_4"/>
<dbReference type="InterPro" id="IPR024446">
    <property type="entry name" value="PXPV"/>
</dbReference>
<proteinExistence type="predicted"/>
<reference evidence="4" key="1">
    <citation type="journal article" date="2009" name="Environ. Microbiol.">
        <title>The genome of Polaromonas naphthalenivorans strain CJ2, isolated from coal tar-contaminated sediment, reveals physiological and metabolic versatility and evolution through extensive horizontal gene transfer.</title>
        <authorList>
            <person name="Yagi J.M."/>
            <person name="Sims D."/>
            <person name="Brettin T."/>
            <person name="Bruce D."/>
            <person name="Madsen E.L."/>
        </authorList>
    </citation>
    <scope>NUCLEOTIDE SEQUENCE [LARGE SCALE GENOMIC DNA]</scope>
    <source>
        <strain evidence="4">CJ2</strain>
    </source>
</reference>
<dbReference type="OrthoDB" id="8914031at2"/>
<accession>A1VLY9</accession>
<evidence type="ECO:0000313" key="4">
    <source>
        <dbReference type="Proteomes" id="UP000000644"/>
    </source>
</evidence>
<evidence type="ECO:0000256" key="2">
    <source>
        <dbReference type="SAM" id="SignalP"/>
    </source>
</evidence>
<organism evidence="3 4">
    <name type="scientific">Polaromonas naphthalenivorans (strain CJ2)</name>
    <dbReference type="NCBI Taxonomy" id="365044"/>
    <lineage>
        <taxon>Bacteria</taxon>
        <taxon>Pseudomonadati</taxon>
        <taxon>Pseudomonadota</taxon>
        <taxon>Betaproteobacteria</taxon>
        <taxon>Burkholderiales</taxon>
        <taxon>Comamonadaceae</taxon>
        <taxon>Polaromonas</taxon>
    </lineage>
</organism>
<sequence length="150" mass="16809">MKTINKANRSVIVAGAIATLAVAAMGFAGSAQARDNVYWSVGVGTPGAVVNVGNGYPQPVYVQPQPVYVQPAPVYVQPRPVYVRPRPVYVQPQPVYLAPEPVYYERRHGHHRRHGGYYEQGRRDGYGPGYGQVYYQRDQRGDRRYGRDDD</sequence>
<dbReference type="AlphaFoldDB" id="A1VLY9"/>
<dbReference type="Proteomes" id="UP000000644">
    <property type="component" value="Chromosome"/>
</dbReference>
<keyword evidence="4" id="KW-1185">Reference proteome</keyword>
<feature type="region of interest" description="Disordered" evidence="1">
    <location>
        <begin position="108"/>
        <end position="150"/>
    </location>
</feature>
<protein>
    <submittedName>
        <fullName evidence="3">Uncharacterized protein</fullName>
    </submittedName>
</protein>
<keyword evidence="2" id="KW-0732">Signal</keyword>
<dbReference type="EMBL" id="CP000529">
    <property type="protein sequence ID" value="ABM36667.1"/>
    <property type="molecule type" value="Genomic_DNA"/>
</dbReference>
<dbReference type="STRING" id="365044.Pnap_1352"/>
<feature type="signal peptide" evidence="2">
    <location>
        <begin position="1"/>
        <end position="33"/>
    </location>
</feature>
<dbReference type="KEGG" id="pna:Pnap_1352"/>
<dbReference type="eggNOG" id="ENOG5033A3X">
    <property type="taxonomic scope" value="Bacteria"/>
</dbReference>
<gene>
    <name evidence="3" type="ordered locus">Pnap_1352</name>
</gene>